<dbReference type="AlphaFoldDB" id="A0A5N5Q767"/>
<evidence type="ECO:0000313" key="3">
    <source>
        <dbReference type="Proteomes" id="UP000383932"/>
    </source>
</evidence>
<comment type="caution">
    <text evidence="2">The sequence shown here is derived from an EMBL/GenBank/DDBJ whole genome shotgun (WGS) entry which is preliminary data.</text>
</comment>
<sequence>MFSSTYAVKPLPTTLTPELLHETRKTYHASLCIILLLLAAARAAVGGNCRALHSTEMFMPYNRSYDMSTYMPDHTFTRRDIMSSILDPAGRPMPTRGRLMGFLSTAMDKTVAGCCHGLVGLIEAAVTLFSPSVCEDPDGEPQLPIPGSYDLEMASAPSEAYQCGCSICARRDGSTDRDIGKGGPPLAGVRVNPKSDSGSSLQVDLDTLSGSPVLASGAQNGPSDSTLEQPLVNGHPDSTGSTDNQGSSVTPTGHTVPAAVAPFFERKARPESGELNRQILAKYTKSQIRMPKLKPLRLGSTVRKPKSTVGTVPGTPVGVINVPNKASETSNTAPLSSMHTVDNHTSAGLALDTISVAVTPFFNRRPARQVPLIL</sequence>
<protein>
    <submittedName>
        <fullName evidence="2">Uncharacterized protein</fullName>
    </submittedName>
</protein>
<dbReference type="Proteomes" id="UP000383932">
    <property type="component" value="Unassembled WGS sequence"/>
</dbReference>
<dbReference type="EMBL" id="SSOP01000996">
    <property type="protein sequence ID" value="KAB5587544.1"/>
    <property type="molecule type" value="Genomic_DNA"/>
</dbReference>
<evidence type="ECO:0000256" key="1">
    <source>
        <dbReference type="SAM" id="MobiDB-lite"/>
    </source>
</evidence>
<accession>A0A5N5Q767</accession>
<name>A0A5N5Q767_9AGAM</name>
<feature type="compositionally biased region" description="Polar residues" evidence="1">
    <location>
        <begin position="217"/>
        <end position="228"/>
    </location>
</feature>
<organism evidence="2 3">
    <name type="scientific">Ceratobasidium theobromae</name>
    <dbReference type="NCBI Taxonomy" id="1582974"/>
    <lineage>
        <taxon>Eukaryota</taxon>
        <taxon>Fungi</taxon>
        <taxon>Dikarya</taxon>
        <taxon>Basidiomycota</taxon>
        <taxon>Agaricomycotina</taxon>
        <taxon>Agaricomycetes</taxon>
        <taxon>Cantharellales</taxon>
        <taxon>Ceratobasidiaceae</taxon>
        <taxon>Ceratobasidium</taxon>
    </lineage>
</organism>
<proteinExistence type="predicted"/>
<gene>
    <name evidence="2" type="ORF">CTheo_9017</name>
</gene>
<evidence type="ECO:0000313" key="2">
    <source>
        <dbReference type="EMBL" id="KAB5587544.1"/>
    </source>
</evidence>
<feature type="compositionally biased region" description="Polar residues" evidence="1">
    <location>
        <begin position="236"/>
        <end position="253"/>
    </location>
</feature>
<keyword evidence="3" id="KW-1185">Reference proteome</keyword>
<feature type="region of interest" description="Disordered" evidence="1">
    <location>
        <begin position="173"/>
        <end position="255"/>
    </location>
</feature>
<reference evidence="2 3" key="1">
    <citation type="journal article" date="2019" name="Fungal Biol. Biotechnol.">
        <title>Draft genome sequence of fastidious pathogen Ceratobasidium theobromae, which causes vascular-streak dieback in Theobroma cacao.</title>
        <authorList>
            <person name="Ali S.S."/>
            <person name="Asman A."/>
            <person name="Shao J."/>
            <person name="Firmansyah A.P."/>
            <person name="Susilo A.W."/>
            <person name="Rosmana A."/>
            <person name="McMahon P."/>
            <person name="Junaid M."/>
            <person name="Guest D."/>
            <person name="Kheng T.Y."/>
            <person name="Meinhardt L.W."/>
            <person name="Bailey B.A."/>
        </authorList>
    </citation>
    <scope>NUCLEOTIDE SEQUENCE [LARGE SCALE GENOMIC DNA]</scope>
    <source>
        <strain evidence="2 3">CT2</strain>
    </source>
</reference>